<evidence type="ECO:0000256" key="13">
    <source>
        <dbReference type="ARBA" id="ARBA00074577"/>
    </source>
</evidence>
<evidence type="ECO:0000256" key="9">
    <source>
        <dbReference type="ARBA" id="ARBA00022840"/>
    </source>
</evidence>
<dbReference type="PANTHER" id="PTHR11669">
    <property type="entry name" value="REPLICATION FACTOR C / DNA POLYMERASE III GAMMA-TAU SUBUNIT"/>
    <property type="match status" value="1"/>
</dbReference>
<keyword evidence="5" id="KW-0235">DNA replication</keyword>
<dbReference type="InterPro" id="IPR045085">
    <property type="entry name" value="HLD_clamp_pol_III_gamma_tau"/>
</dbReference>
<dbReference type="Proteomes" id="UP000644610">
    <property type="component" value="Unassembled WGS sequence"/>
</dbReference>
<feature type="compositionally biased region" description="Low complexity" evidence="14">
    <location>
        <begin position="743"/>
        <end position="764"/>
    </location>
</feature>
<feature type="domain" description="AAA+ ATPase" evidence="15">
    <location>
        <begin position="36"/>
        <end position="180"/>
    </location>
</feature>
<dbReference type="Pfam" id="PF22608">
    <property type="entry name" value="DNAX_ATPase_lid"/>
    <property type="match status" value="1"/>
</dbReference>
<organism evidence="16 17">
    <name type="scientific">Planotetraspora silvatica</name>
    <dbReference type="NCBI Taxonomy" id="234614"/>
    <lineage>
        <taxon>Bacteria</taxon>
        <taxon>Bacillati</taxon>
        <taxon>Actinomycetota</taxon>
        <taxon>Actinomycetes</taxon>
        <taxon>Streptosporangiales</taxon>
        <taxon>Streptosporangiaceae</taxon>
        <taxon>Planotetraspora</taxon>
    </lineage>
</organism>
<evidence type="ECO:0000256" key="3">
    <source>
        <dbReference type="ARBA" id="ARBA00022679"/>
    </source>
</evidence>
<evidence type="ECO:0000313" key="17">
    <source>
        <dbReference type="Proteomes" id="UP000644610"/>
    </source>
</evidence>
<keyword evidence="4" id="KW-0548">Nucleotidyltransferase</keyword>
<evidence type="ECO:0000256" key="7">
    <source>
        <dbReference type="ARBA" id="ARBA00022741"/>
    </source>
</evidence>
<dbReference type="InterPro" id="IPR027417">
    <property type="entry name" value="P-loop_NTPase"/>
</dbReference>
<name>A0A8J3XKA7_9ACTN</name>
<feature type="compositionally biased region" description="Polar residues" evidence="14">
    <location>
        <begin position="660"/>
        <end position="685"/>
    </location>
</feature>
<comment type="caution">
    <text evidence="16">The sequence shown here is derived from an EMBL/GenBank/DDBJ whole genome shotgun (WGS) entry which is preliminary data.</text>
</comment>
<evidence type="ECO:0000256" key="10">
    <source>
        <dbReference type="ARBA" id="ARBA00022932"/>
    </source>
</evidence>
<evidence type="ECO:0000256" key="4">
    <source>
        <dbReference type="ARBA" id="ARBA00022695"/>
    </source>
</evidence>
<dbReference type="InterPro" id="IPR008921">
    <property type="entry name" value="DNA_pol3_clamp-load_cplx_C"/>
</dbReference>
<feature type="compositionally biased region" description="Low complexity" evidence="14">
    <location>
        <begin position="435"/>
        <end position="450"/>
    </location>
</feature>
<keyword evidence="9" id="KW-0067">ATP-binding</keyword>
<dbReference type="Gene3D" id="1.10.8.60">
    <property type="match status" value="1"/>
</dbReference>
<dbReference type="GO" id="GO:0005524">
    <property type="term" value="F:ATP binding"/>
    <property type="evidence" value="ECO:0007669"/>
    <property type="project" value="UniProtKB-KW"/>
</dbReference>
<keyword evidence="7" id="KW-0547">Nucleotide-binding</keyword>
<dbReference type="GO" id="GO:0003887">
    <property type="term" value="F:DNA-directed DNA polymerase activity"/>
    <property type="evidence" value="ECO:0007669"/>
    <property type="project" value="UniProtKB-KW"/>
</dbReference>
<protein>
    <recommendedName>
        <fullName evidence="13">DNA polymerase III subunit gamma/tau</fullName>
        <ecNumber evidence="2">2.7.7.7</ecNumber>
    </recommendedName>
</protein>
<comment type="catalytic activity">
    <reaction evidence="12">
        <text>DNA(n) + a 2'-deoxyribonucleoside 5'-triphosphate = DNA(n+1) + diphosphate</text>
        <dbReference type="Rhea" id="RHEA:22508"/>
        <dbReference type="Rhea" id="RHEA-COMP:17339"/>
        <dbReference type="Rhea" id="RHEA-COMP:17340"/>
        <dbReference type="ChEBI" id="CHEBI:33019"/>
        <dbReference type="ChEBI" id="CHEBI:61560"/>
        <dbReference type="ChEBI" id="CHEBI:173112"/>
        <dbReference type="EC" id="2.7.7.7"/>
    </reaction>
</comment>
<evidence type="ECO:0000256" key="12">
    <source>
        <dbReference type="ARBA" id="ARBA00049244"/>
    </source>
</evidence>
<feature type="compositionally biased region" description="Acidic residues" evidence="14">
    <location>
        <begin position="717"/>
        <end position="728"/>
    </location>
</feature>
<evidence type="ECO:0000256" key="14">
    <source>
        <dbReference type="SAM" id="MobiDB-lite"/>
    </source>
</evidence>
<evidence type="ECO:0000313" key="16">
    <source>
        <dbReference type="EMBL" id="GII44284.1"/>
    </source>
</evidence>
<dbReference type="GO" id="GO:0046872">
    <property type="term" value="F:metal ion binding"/>
    <property type="evidence" value="ECO:0007669"/>
    <property type="project" value="UniProtKB-KW"/>
</dbReference>
<evidence type="ECO:0000256" key="2">
    <source>
        <dbReference type="ARBA" id="ARBA00012417"/>
    </source>
</evidence>
<dbReference type="GO" id="GO:0009360">
    <property type="term" value="C:DNA polymerase III complex"/>
    <property type="evidence" value="ECO:0007669"/>
    <property type="project" value="InterPro"/>
</dbReference>
<evidence type="ECO:0000256" key="8">
    <source>
        <dbReference type="ARBA" id="ARBA00022833"/>
    </source>
</evidence>
<evidence type="ECO:0000256" key="1">
    <source>
        <dbReference type="ARBA" id="ARBA00006360"/>
    </source>
</evidence>
<feature type="compositionally biased region" description="Gly residues" evidence="14">
    <location>
        <begin position="565"/>
        <end position="599"/>
    </location>
</feature>
<sequence>MSLALYRKYRPGTFAEVKGQEHVTEPLRQALRSGRINHAYLFSGPRGCGKTSSARILARSLNCEKGPTPDPCGECDSCVALAPTGPGHLDVIEIDAASHGGVDDARDLRERAFFAPVAARFKIYIIDEAHMVTREGFNALLKLVEEPPPHLKFVFATTEPEKVIGTIKSRTHHYPFRLMPPTTLRQLMEEILESEAVPYEPAALPLVVRAGAGSARDSLSILDQLLAGADEGGITYQRAVSLLGYTDGGLLDEVIGAFAKHDGAQVFQSLNRVIEGGHDPRRFAMDLLERFRDLVILANVPEAAGNGLLDRPADELASLQAQAASMGPAELTRAAEVFNAGLTEMRGATSPRLLLELMCARVLLPAVDQGEAAVLARLERLERGGVPAAAYAAPVPVPPPVSPAVQVPVQAHSQPQAAPVTSASRPEPSAPAAPVPAAGPAAEPGTAVAAQDTDWPAPAGPSTQAATPEAAPVGHDSAGGTAGPVQQAWPRVLEAIKNRQRVAWMILNAQGRLLGVEGNVVTVGFEKPGDVQGFLKGKRDEVVAAALGDVLGGNWRVDVVVGGSGPGGGGMGSRGPAGPSGGSGPAGGSGGPNGHGPGPGTSPSPGSPVDGGAGTAGGQGPEARSSAGSPGPGSQTAGGEDPVPADTGAVQNGAGGDDGAQTSAPQNTSGQNGSAQNGAARNGSGTARRPQATRNGTASPVARGPVASGTAGVTDESWPDEPSDDDESPGMAMAGARSGPVSSPGLAAAKSAARAAAQAGPRQAWPESVPGRKSASPASDADDVDPLNDADTEANELSGMALIQRELGGRIIEEIDHS</sequence>
<feature type="region of interest" description="Disordered" evidence="14">
    <location>
        <begin position="565"/>
        <end position="799"/>
    </location>
</feature>
<feature type="compositionally biased region" description="Gly residues" evidence="14">
    <location>
        <begin position="609"/>
        <end position="620"/>
    </location>
</feature>
<dbReference type="FunFam" id="1.20.272.10:FF:000003">
    <property type="entry name" value="DNA polymerase III subunit gamma/tau"/>
    <property type="match status" value="1"/>
</dbReference>
<evidence type="ECO:0000256" key="5">
    <source>
        <dbReference type="ARBA" id="ARBA00022705"/>
    </source>
</evidence>
<keyword evidence="8" id="KW-0862">Zinc</keyword>
<accession>A0A8J3XKA7</accession>
<dbReference type="CDD" id="cd18137">
    <property type="entry name" value="HLD_clamp_pol_III_gamma_tau"/>
    <property type="match status" value="1"/>
</dbReference>
<keyword evidence="10" id="KW-0239">DNA-directed DNA polymerase</keyword>
<dbReference type="InterPro" id="IPR050238">
    <property type="entry name" value="DNA_Rep/Repair_Clamp_Loader"/>
</dbReference>
<dbReference type="NCBIfam" id="NF005846">
    <property type="entry name" value="PRK07764.1-6"/>
    <property type="match status" value="1"/>
</dbReference>
<dbReference type="InterPro" id="IPR012763">
    <property type="entry name" value="DNA_pol_III_sug/sutau_N"/>
</dbReference>
<keyword evidence="17" id="KW-1185">Reference proteome</keyword>
<dbReference type="Pfam" id="PF12169">
    <property type="entry name" value="DNA_pol3_gamma3"/>
    <property type="match status" value="1"/>
</dbReference>
<dbReference type="SMART" id="SM00382">
    <property type="entry name" value="AAA"/>
    <property type="match status" value="1"/>
</dbReference>
<comment type="similarity">
    <text evidence="1">Belongs to the DnaX/STICHEL family.</text>
</comment>
<reference evidence="16" key="1">
    <citation type="submission" date="2021-01" db="EMBL/GenBank/DDBJ databases">
        <title>Whole genome shotgun sequence of Planotetraspora silvatica NBRC 100141.</title>
        <authorList>
            <person name="Komaki H."/>
            <person name="Tamura T."/>
        </authorList>
    </citation>
    <scope>NUCLEOTIDE SEQUENCE</scope>
    <source>
        <strain evidence="16">NBRC 100141</strain>
    </source>
</reference>
<dbReference type="PANTHER" id="PTHR11669:SF0">
    <property type="entry name" value="PROTEIN STICHEL-LIKE 2"/>
    <property type="match status" value="1"/>
</dbReference>
<feature type="compositionally biased region" description="Low complexity" evidence="14">
    <location>
        <begin position="621"/>
        <end position="639"/>
    </location>
</feature>
<evidence type="ECO:0000256" key="11">
    <source>
        <dbReference type="ARBA" id="ARBA00037724"/>
    </source>
</evidence>
<comment type="function">
    <text evidence="11">DNA polymerase III is a complex, multichain enzyme responsible for most of the replicative synthesis in bacteria. This DNA polymerase also exhibits 3' to 5' exonuclease activity.</text>
</comment>
<dbReference type="CDD" id="cd00009">
    <property type="entry name" value="AAA"/>
    <property type="match status" value="1"/>
</dbReference>
<dbReference type="SUPFAM" id="SSF52540">
    <property type="entry name" value="P-loop containing nucleoside triphosphate hydrolases"/>
    <property type="match status" value="1"/>
</dbReference>
<dbReference type="NCBIfam" id="TIGR02397">
    <property type="entry name" value="dnaX_nterm"/>
    <property type="match status" value="1"/>
</dbReference>
<dbReference type="GO" id="GO:0006261">
    <property type="term" value="P:DNA-templated DNA replication"/>
    <property type="evidence" value="ECO:0007669"/>
    <property type="project" value="TreeGrafter"/>
</dbReference>
<proteinExistence type="inferred from homology"/>
<dbReference type="Gene3D" id="3.40.50.300">
    <property type="entry name" value="P-loop containing nucleotide triphosphate hydrolases"/>
    <property type="match status" value="1"/>
</dbReference>
<dbReference type="AlphaFoldDB" id="A0A8J3XKA7"/>
<dbReference type="InterPro" id="IPR003593">
    <property type="entry name" value="AAA+_ATPase"/>
</dbReference>
<gene>
    <name evidence="16" type="ORF">Psi02_07080</name>
</gene>
<keyword evidence="6" id="KW-0479">Metal-binding</keyword>
<dbReference type="SUPFAM" id="SSF48019">
    <property type="entry name" value="post-AAA+ oligomerization domain-like"/>
    <property type="match status" value="1"/>
</dbReference>
<dbReference type="GO" id="GO:0003677">
    <property type="term" value="F:DNA binding"/>
    <property type="evidence" value="ECO:0007669"/>
    <property type="project" value="InterPro"/>
</dbReference>
<dbReference type="InterPro" id="IPR022754">
    <property type="entry name" value="DNA_pol_III_gamma-3"/>
</dbReference>
<dbReference type="Pfam" id="PF13177">
    <property type="entry name" value="DNA_pol3_delta2"/>
    <property type="match status" value="1"/>
</dbReference>
<dbReference type="RefSeq" id="WP_203971764.1">
    <property type="nucleotide sequence ID" value="NZ_BAAAKY010000004.1"/>
</dbReference>
<dbReference type="Gene3D" id="1.20.272.10">
    <property type="match status" value="1"/>
</dbReference>
<dbReference type="EMBL" id="BOOQ01000003">
    <property type="protein sequence ID" value="GII44284.1"/>
    <property type="molecule type" value="Genomic_DNA"/>
</dbReference>
<dbReference type="FunFam" id="3.40.50.300:FF:000014">
    <property type="entry name" value="DNA polymerase III subunit gamma/tau"/>
    <property type="match status" value="1"/>
</dbReference>
<feature type="compositionally biased region" description="Acidic residues" evidence="14">
    <location>
        <begin position="780"/>
        <end position="794"/>
    </location>
</feature>
<feature type="region of interest" description="Disordered" evidence="14">
    <location>
        <begin position="404"/>
        <end position="484"/>
    </location>
</feature>
<keyword evidence="3" id="KW-0808">Transferase</keyword>
<evidence type="ECO:0000259" key="15">
    <source>
        <dbReference type="SMART" id="SM00382"/>
    </source>
</evidence>
<evidence type="ECO:0000256" key="6">
    <source>
        <dbReference type="ARBA" id="ARBA00022723"/>
    </source>
</evidence>
<dbReference type="EC" id="2.7.7.7" evidence="2"/>